<comment type="caution">
    <text evidence="2">The sequence shown here is derived from an EMBL/GenBank/DDBJ whole genome shotgun (WGS) entry which is preliminary data.</text>
</comment>
<accession>A0A5C4RQA4</accession>
<organism evidence="2 3">
    <name type="scientific">Prosthecochloris vibrioformis</name>
    <name type="common">Chlorobium vibrioforme</name>
    <dbReference type="NCBI Taxonomy" id="1098"/>
    <lineage>
        <taxon>Bacteria</taxon>
        <taxon>Pseudomonadati</taxon>
        <taxon>Chlorobiota</taxon>
        <taxon>Chlorobiia</taxon>
        <taxon>Chlorobiales</taxon>
        <taxon>Chlorobiaceae</taxon>
        <taxon>Prosthecochloris</taxon>
    </lineage>
</organism>
<dbReference type="Gene3D" id="3.30.420.10">
    <property type="entry name" value="Ribonuclease H-like superfamily/Ribonuclease H"/>
    <property type="match status" value="1"/>
</dbReference>
<dbReference type="RefSeq" id="WP_139627094.1">
    <property type="nucleotide sequence ID" value="NZ_VDCI01000036.1"/>
</dbReference>
<protein>
    <submittedName>
        <fullName evidence="2">IS21 family transposase</fullName>
    </submittedName>
</protein>
<keyword evidence="3" id="KW-1185">Reference proteome</keyword>
<feature type="domain" description="Integrase catalytic" evidence="1">
    <location>
        <begin position="138"/>
        <end position="298"/>
    </location>
</feature>
<sequence length="298" mass="35042">MANKTITMLQIRRCLVLLQDARSVREIHRETRIHRETIKSYMLRCQRSGKSYEELLSLSDQELSELLHPPRTTQQPDKRYSYLAERLSHYASELKRRHVTKLILWEEYLQDQPEGYRYAQFCYHLEHYMKCHEATMPQVHLPGDTLQIDFAGDQLHYYDAEQKEWISCPVLLCTLPYSSLFYAEPLASARQEHLIPALNNALAYIGGVPKNVLSDNMAQVVTKPSRYEPVFTDLMEQWALHNRTNMQATRPVKPKDKPSVEKSVHIAYQQIYARMRNERHLSLKSLKYHVGELLDKVN</sequence>
<name>A0A5C4RQA4_PROVB</name>
<dbReference type="InterPro" id="IPR012337">
    <property type="entry name" value="RNaseH-like_sf"/>
</dbReference>
<evidence type="ECO:0000313" key="2">
    <source>
        <dbReference type="EMBL" id="TNJ33406.1"/>
    </source>
</evidence>
<dbReference type="PANTHER" id="PTHR35004:SF8">
    <property type="entry name" value="TRANSPOSASE RV3428C-RELATED"/>
    <property type="match status" value="1"/>
</dbReference>
<dbReference type="GO" id="GO:0015074">
    <property type="term" value="P:DNA integration"/>
    <property type="evidence" value="ECO:0007669"/>
    <property type="project" value="InterPro"/>
</dbReference>
<dbReference type="Proteomes" id="UP000309544">
    <property type="component" value="Unassembled WGS sequence"/>
</dbReference>
<dbReference type="InterPro" id="IPR036397">
    <property type="entry name" value="RNaseH_sf"/>
</dbReference>
<gene>
    <name evidence="2" type="ORF">FGF68_10855</name>
</gene>
<dbReference type="GO" id="GO:0003676">
    <property type="term" value="F:nucleic acid binding"/>
    <property type="evidence" value="ECO:0007669"/>
    <property type="project" value="InterPro"/>
</dbReference>
<reference evidence="2 3" key="1">
    <citation type="submission" date="2019-05" db="EMBL/GenBank/DDBJ databases">
        <title>Draft Whole-Genome sequence of the green sulfur bacterium Prosthecochloris vibrioformis DSM 260.</title>
        <authorList>
            <person name="Meyer T.E."/>
            <person name="Kyndt J.A."/>
        </authorList>
    </citation>
    <scope>NUCLEOTIDE SEQUENCE [LARGE SCALE GENOMIC DNA]</scope>
    <source>
        <strain evidence="2 3">DSM 260</strain>
    </source>
</reference>
<evidence type="ECO:0000259" key="1">
    <source>
        <dbReference type="PROSITE" id="PS50994"/>
    </source>
</evidence>
<dbReference type="PANTHER" id="PTHR35004">
    <property type="entry name" value="TRANSPOSASE RV3428C-RELATED"/>
    <property type="match status" value="1"/>
</dbReference>
<dbReference type="SUPFAM" id="SSF53098">
    <property type="entry name" value="Ribonuclease H-like"/>
    <property type="match status" value="1"/>
</dbReference>
<evidence type="ECO:0000313" key="3">
    <source>
        <dbReference type="Proteomes" id="UP000309544"/>
    </source>
</evidence>
<dbReference type="InterPro" id="IPR001584">
    <property type="entry name" value="Integrase_cat-core"/>
</dbReference>
<dbReference type="AlphaFoldDB" id="A0A5C4RQA4"/>
<dbReference type="NCBIfam" id="NF033546">
    <property type="entry name" value="transpos_IS21"/>
    <property type="match status" value="1"/>
</dbReference>
<proteinExistence type="predicted"/>
<dbReference type="EMBL" id="VDCI01000036">
    <property type="protein sequence ID" value="TNJ33406.1"/>
    <property type="molecule type" value="Genomic_DNA"/>
</dbReference>
<dbReference type="PROSITE" id="PS50994">
    <property type="entry name" value="INTEGRASE"/>
    <property type="match status" value="1"/>
</dbReference>
<feature type="non-terminal residue" evidence="2">
    <location>
        <position position="298"/>
    </location>
</feature>